<organism evidence="1 2">
    <name type="scientific">Pocillopora damicornis</name>
    <name type="common">Cauliflower coral</name>
    <name type="synonym">Millepora damicornis</name>
    <dbReference type="NCBI Taxonomy" id="46731"/>
    <lineage>
        <taxon>Eukaryota</taxon>
        <taxon>Metazoa</taxon>
        <taxon>Cnidaria</taxon>
        <taxon>Anthozoa</taxon>
        <taxon>Hexacorallia</taxon>
        <taxon>Scleractinia</taxon>
        <taxon>Astrocoeniina</taxon>
        <taxon>Pocilloporidae</taxon>
        <taxon>Pocillopora</taxon>
    </lineage>
</organism>
<dbReference type="AlphaFoldDB" id="A0A3M6UN71"/>
<reference evidence="1 2" key="1">
    <citation type="journal article" date="2018" name="Sci. Rep.">
        <title>Comparative analysis of the Pocillopora damicornis genome highlights role of immune system in coral evolution.</title>
        <authorList>
            <person name="Cunning R."/>
            <person name="Bay R.A."/>
            <person name="Gillette P."/>
            <person name="Baker A.C."/>
            <person name="Traylor-Knowles N."/>
        </authorList>
    </citation>
    <scope>NUCLEOTIDE SEQUENCE [LARGE SCALE GENOMIC DNA]</scope>
    <source>
        <strain evidence="1">RSMAS</strain>
        <tissue evidence="1">Whole animal</tissue>
    </source>
</reference>
<gene>
    <name evidence="1" type="ORF">pdam_00014114</name>
</gene>
<dbReference type="EMBL" id="RCHS01001186">
    <property type="protein sequence ID" value="RMX54808.1"/>
    <property type="molecule type" value="Genomic_DNA"/>
</dbReference>
<keyword evidence="2" id="KW-1185">Reference proteome</keyword>
<protein>
    <submittedName>
        <fullName evidence="1">Uncharacterized protein</fullName>
    </submittedName>
</protein>
<dbReference type="Proteomes" id="UP000275408">
    <property type="component" value="Unassembled WGS sequence"/>
</dbReference>
<evidence type="ECO:0000313" key="1">
    <source>
        <dbReference type="EMBL" id="RMX54808.1"/>
    </source>
</evidence>
<evidence type="ECO:0000313" key="2">
    <source>
        <dbReference type="Proteomes" id="UP000275408"/>
    </source>
</evidence>
<name>A0A3M6UN71_POCDA</name>
<comment type="caution">
    <text evidence="1">The sequence shown here is derived from an EMBL/GenBank/DDBJ whole genome shotgun (WGS) entry which is preliminary data.</text>
</comment>
<proteinExistence type="predicted"/>
<sequence>MTTNKSFEVGSSDGRVFASRAANLLLAWAQKYEATTIKFPNHYSKHKDDKNSFICASRTRRLVVN</sequence>
<accession>A0A3M6UN71</accession>